<comment type="cofactor">
    <cofactor evidence="1">
        <name>FAD</name>
        <dbReference type="ChEBI" id="CHEBI:57692"/>
    </cofactor>
</comment>
<feature type="compositionally biased region" description="Acidic residues" evidence="10">
    <location>
        <begin position="77"/>
        <end position="91"/>
    </location>
</feature>
<protein>
    <submittedName>
        <fullName evidence="13">Benzoyl-CoA 2,3-epoxidase subunit BoxA</fullName>
        <ecNumber evidence="13">1.14.13.208</ecNumber>
    </submittedName>
</protein>
<dbReference type="InterPro" id="IPR017634">
    <property type="entry name" value="Benzoyl_CoA_Oase_BoxA"/>
</dbReference>
<name>A0ABV7EP40_9GAMM</name>
<proteinExistence type="predicted"/>
<dbReference type="PIRSF" id="PIRSF000361">
    <property type="entry name" value="Frd-NADP+_RD"/>
    <property type="match status" value="1"/>
</dbReference>
<keyword evidence="8" id="KW-0411">Iron-sulfur</keyword>
<keyword evidence="7" id="KW-0408">Iron</keyword>
<feature type="domain" description="4Fe-4S ferredoxin-type" evidence="11">
    <location>
        <begin position="36"/>
        <end position="63"/>
    </location>
</feature>
<comment type="caution">
    <text evidence="13">The sequence shown here is derived from an EMBL/GenBank/DDBJ whole genome shotgun (WGS) entry which is preliminary data.</text>
</comment>
<evidence type="ECO:0000256" key="10">
    <source>
        <dbReference type="SAM" id="MobiDB-lite"/>
    </source>
</evidence>
<evidence type="ECO:0000259" key="11">
    <source>
        <dbReference type="PROSITE" id="PS51379"/>
    </source>
</evidence>
<dbReference type="InterPro" id="IPR001433">
    <property type="entry name" value="OxRdtase_FAD/NAD-bd"/>
</dbReference>
<dbReference type="PROSITE" id="PS51379">
    <property type="entry name" value="4FE4S_FER_2"/>
    <property type="match status" value="2"/>
</dbReference>
<dbReference type="PROSITE" id="PS00198">
    <property type="entry name" value="4FE4S_FER_1"/>
    <property type="match status" value="1"/>
</dbReference>
<dbReference type="RefSeq" id="WP_380687411.1">
    <property type="nucleotide sequence ID" value="NZ_JBHRSS010000003.1"/>
</dbReference>
<evidence type="ECO:0000256" key="1">
    <source>
        <dbReference type="ARBA" id="ARBA00001974"/>
    </source>
</evidence>
<dbReference type="PIRSF" id="PIRSF501177">
    <property type="entry name" value="BoxA"/>
    <property type="match status" value="1"/>
</dbReference>
<dbReference type="PROSITE" id="PS51384">
    <property type="entry name" value="FAD_FR"/>
    <property type="match status" value="1"/>
</dbReference>
<dbReference type="Pfam" id="PF00175">
    <property type="entry name" value="NAD_binding_1"/>
    <property type="match status" value="1"/>
</dbReference>
<evidence type="ECO:0000313" key="13">
    <source>
        <dbReference type="EMBL" id="MFC3103407.1"/>
    </source>
</evidence>
<dbReference type="InterPro" id="IPR039261">
    <property type="entry name" value="FNR_nucleotide-bd"/>
</dbReference>
<keyword evidence="2 9" id="KW-0285">Flavoprotein</keyword>
<reference evidence="14" key="1">
    <citation type="journal article" date="2019" name="Int. J. Syst. Evol. Microbiol.">
        <title>The Global Catalogue of Microorganisms (GCM) 10K type strain sequencing project: providing services to taxonomists for standard genome sequencing and annotation.</title>
        <authorList>
            <consortium name="The Broad Institute Genomics Platform"/>
            <consortium name="The Broad Institute Genome Sequencing Center for Infectious Disease"/>
            <person name="Wu L."/>
            <person name="Ma J."/>
        </authorList>
    </citation>
    <scope>NUCLEOTIDE SEQUENCE [LARGE SCALE GENOMIC DNA]</scope>
    <source>
        <strain evidence="14">KCTC 52640</strain>
    </source>
</reference>
<dbReference type="SUPFAM" id="SSF54862">
    <property type="entry name" value="4Fe-4S ferredoxins"/>
    <property type="match status" value="1"/>
</dbReference>
<evidence type="ECO:0000259" key="12">
    <source>
        <dbReference type="PROSITE" id="PS51384"/>
    </source>
</evidence>
<dbReference type="EMBL" id="JBHRSS010000003">
    <property type="protein sequence ID" value="MFC3103407.1"/>
    <property type="molecule type" value="Genomic_DNA"/>
</dbReference>
<keyword evidence="5 9" id="KW-0521">NADP</keyword>
<evidence type="ECO:0000256" key="9">
    <source>
        <dbReference type="PIRNR" id="PIRNR000361"/>
    </source>
</evidence>
<dbReference type="InterPro" id="IPR015701">
    <property type="entry name" value="FNR"/>
</dbReference>
<dbReference type="InterPro" id="IPR017927">
    <property type="entry name" value="FAD-bd_FR_type"/>
</dbReference>
<dbReference type="PRINTS" id="PR00371">
    <property type="entry name" value="FPNCR"/>
</dbReference>
<evidence type="ECO:0000256" key="2">
    <source>
        <dbReference type="ARBA" id="ARBA00022630"/>
    </source>
</evidence>
<dbReference type="PANTHER" id="PTHR43314">
    <property type="match status" value="1"/>
</dbReference>
<evidence type="ECO:0000313" key="14">
    <source>
        <dbReference type="Proteomes" id="UP001595462"/>
    </source>
</evidence>
<dbReference type="Gene3D" id="3.30.70.20">
    <property type="match status" value="1"/>
</dbReference>
<feature type="domain" description="4Fe-4S ferredoxin-type" evidence="11">
    <location>
        <begin position="5"/>
        <end position="34"/>
    </location>
</feature>
<evidence type="ECO:0000256" key="5">
    <source>
        <dbReference type="ARBA" id="ARBA00022857"/>
    </source>
</evidence>
<dbReference type="InterPro" id="IPR017896">
    <property type="entry name" value="4Fe4S_Fe-S-bd"/>
</dbReference>
<evidence type="ECO:0000256" key="8">
    <source>
        <dbReference type="ARBA" id="ARBA00023014"/>
    </source>
</evidence>
<feature type="domain" description="FAD-binding FR-type" evidence="12">
    <location>
        <begin position="143"/>
        <end position="265"/>
    </location>
</feature>
<dbReference type="InterPro" id="IPR017900">
    <property type="entry name" value="4Fe4S_Fe_S_CS"/>
</dbReference>
<sequence>MSLQRQHLIDPEICIRCNTCEETCPIDAVTHTEDNYIVDVDKCNLCMDCISPCPTGAIDNWRTVLTPYTLEEQGEWDELPEQEAHDEETDDVQPSAAAAATSDDAEQDTAESRDLLTAAHGGQARLVAPASAAHAYVNVYSRREPALARVTGNYRLTDGATDSDTRHIVLDFGKQAFPVIEGQSIGVLPPGEDERGKPHRMRLYTVSSPRDGERPNYNNVALTVKREFGEGDSAAQRGVASNYLCDLARGDEVRVVGPFGDTFVMPNDPQAHIVMICTGTGSAPFRAMTERRRRHMADVPGRLMLFFGARRPEELPYLGPLRKLPAGFIDVEFAYSRVPDQPREYVQDRMRARADDLAALLEDDNTHVFICGLKGMEQGVADAFAEIALANGHDWDALYTRMCASGRYHFETY</sequence>
<keyword evidence="6 9" id="KW-0560">Oxidoreductase</keyword>
<accession>A0ABV7EP40</accession>
<dbReference type="GO" id="GO:0016491">
    <property type="term" value="F:oxidoreductase activity"/>
    <property type="evidence" value="ECO:0007669"/>
    <property type="project" value="UniProtKB-KW"/>
</dbReference>
<dbReference type="SUPFAM" id="SSF63380">
    <property type="entry name" value="Riboflavin synthase domain-like"/>
    <property type="match status" value="1"/>
</dbReference>
<dbReference type="Pfam" id="PF13187">
    <property type="entry name" value="Fer4_9"/>
    <property type="match status" value="1"/>
</dbReference>
<dbReference type="EC" id="1.14.13.208" evidence="13"/>
<keyword evidence="4 9" id="KW-0274">FAD</keyword>
<gene>
    <name evidence="13" type="primary">boxA</name>
    <name evidence="13" type="ORF">ACFOSU_05815</name>
</gene>
<dbReference type="NCBIfam" id="TIGR03224">
    <property type="entry name" value="benzo_boxA"/>
    <property type="match status" value="1"/>
</dbReference>
<dbReference type="Proteomes" id="UP001595462">
    <property type="component" value="Unassembled WGS sequence"/>
</dbReference>
<keyword evidence="14" id="KW-1185">Reference proteome</keyword>
<dbReference type="InterPro" id="IPR001709">
    <property type="entry name" value="Flavoprot_Pyr_Nucl_cyt_Rdtase"/>
</dbReference>
<dbReference type="InterPro" id="IPR017938">
    <property type="entry name" value="Riboflavin_synthase-like_b-brl"/>
</dbReference>
<feature type="region of interest" description="Disordered" evidence="10">
    <location>
        <begin position="77"/>
        <end position="111"/>
    </location>
</feature>
<dbReference type="Gene3D" id="3.40.50.80">
    <property type="entry name" value="Nucleotide-binding domain of ferredoxin-NADP reductase (FNR) module"/>
    <property type="match status" value="1"/>
</dbReference>
<feature type="compositionally biased region" description="Low complexity" evidence="10">
    <location>
        <begin position="92"/>
        <end position="102"/>
    </location>
</feature>
<dbReference type="SUPFAM" id="SSF52343">
    <property type="entry name" value="Ferredoxin reductase-like, C-terminal NADP-linked domain"/>
    <property type="match status" value="1"/>
</dbReference>
<organism evidence="13 14">
    <name type="scientific">Salinisphaera aquimarina</name>
    <dbReference type="NCBI Taxonomy" id="2094031"/>
    <lineage>
        <taxon>Bacteria</taxon>
        <taxon>Pseudomonadati</taxon>
        <taxon>Pseudomonadota</taxon>
        <taxon>Gammaproteobacteria</taxon>
        <taxon>Salinisphaerales</taxon>
        <taxon>Salinisphaeraceae</taxon>
        <taxon>Salinisphaera</taxon>
    </lineage>
</organism>
<evidence type="ECO:0000256" key="6">
    <source>
        <dbReference type="ARBA" id="ARBA00023002"/>
    </source>
</evidence>
<dbReference type="Gene3D" id="2.40.30.10">
    <property type="entry name" value="Translation factors"/>
    <property type="match status" value="1"/>
</dbReference>
<evidence type="ECO:0000256" key="7">
    <source>
        <dbReference type="ARBA" id="ARBA00023004"/>
    </source>
</evidence>
<keyword evidence="3" id="KW-0479">Metal-binding</keyword>
<evidence type="ECO:0000256" key="3">
    <source>
        <dbReference type="ARBA" id="ARBA00022723"/>
    </source>
</evidence>
<evidence type="ECO:0000256" key="4">
    <source>
        <dbReference type="ARBA" id="ARBA00022827"/>
    </source>
</evidence>